<feature type="transmembrane region" description="Helical" evidence="1">
    <location>
        <begin position="77"/>
        <end position="94"/>
    </location>
</feature>
<evidence type="ECO:0000313" key="3">
    <source>
        <dbReference type="Proteomes" id="UP000184035"/>
    </source>
</evidence>
<sequence length="123" mass="13563">MSDYRDNEMKHSNNSFFGWIVRLILFAVVLGLTSFFTPGFSIVGLWSFLLAAFIITVLDYLVEAFMGVDASPLGKGIKGFIIAVIIIYVTQFLVPNMRVSILGALLSAIVIGILDMILPSRVM</sequence>
<keyword evidence="1" id="KW-1133">Transmembrane helix</keyword>
<name>A0A1M4XLS0_9CLOT</name>
<accession>A0A1M4XLS0</accession>
<keyword evidence="1" id="KW-0812">Transmembrane</keyword>
<reference evidence="2 3" key="1">
    <citation type="submission" date="2016-11" db="EMBL/GenBank/DDBJ databases">
        <authorList>
            <person name="Jaros S."/>
            <person name="Januszkiewicz K."/>
            <person name="Wedrychowicz H."/>
        </authorList>
    </citation>
    <scope>NUCLEOTIDE SEQUENCE [LARGE SCALE GENOMIC DNA]</scope>
    <source>
        <strain evidence="2 3">DSM 2631</strain>
    </source>
</reference>
<dbReference type="PANTHER" id="PTHR37309">
    <property type="entry name" value="SLR0284 PROTEIN"/>
    <property type="match status" value="1"/>
</dbReference>
<keyword evidence="3" id="KW-1185">Reference proteome</keyword>
<feature type="transmembrane region" description="Helical" evidence="1">
    <location>
        <begin position="100"/>
        <end position="118"/>
    </location>
</feature>
<proteinExistence type="predicted"/>
<dbReference type="Proteomes" id="UP000184035">
    <property type="component" value="Unassembled WGS sequence"/>
</dbReference>
<dbReference type="RefSeq" id="WP_072896698.1">
    <property type="nucleotide sequence ID" value="NZ_FQVM01000019.1"/>
</dbReference>
<feature type="transmembrane region" description="Helical" evidence="1">
    <location>
        <begin position="42"/>
        <end position="65"/>
    </location>
</feature>
<organism evidence="2 3">
    <name type="scientific">Clostridium fallax</name>
    <dbReference type="NCBI Taxonomy" id="1533"/>
    <lineage>
        <taxon>Bacteria</taxon>
        <taxon>Bacillati</taxon>
        <taxon>Bacillota</taxon>
        <taxon>Clostridia</taxon>
        <taxon>Eubacteriales</taxon>
        <taxon>Clostridiaceae</taxon>
        <taxon>Clostridium</taxon>
    </lineage>
</organism>
<gene>
    <name evidence="2" type="ORF">SAMN05443638_11923</name>
</gene>
<feature type="transmembrane region" description="Helical" evidence="1">
    <location>
        <begin position="16"/>
        <end position="36"/>
    </location>
</feature>
<dbReference type="OrthoDB" id="1701386at2"/>
<dbReference type="PANTHER" id="PTHR37309:SF1">
    <property type="entry name" value="SLR0284 PROTEIN"/>
    <property type="match status" value="1"/>
</dbReference>
<dbReference type="AlphaFoldDB" id="A0A1M4XLS0"/>
<evidence type="ECO:0000256" key="1">
    <source>
        <dbReference type="SAM" id="Phobius"/>
    </source>
</evidence>
<evidence type="ECO:0000313" key="2">
    <source>
        <dbReference type="EMBL" id="SHE94358.1"/>
    </source>
</evidence>
<protein>
    <submittedName>
        <fullName evidence="2">4 TMS phage holin, superfamily IV</fullName>
    </submittedName>
</protein>
<dbReference type="EMBL" id="FQVM01000019">
    <property type="protein sequence ID" value="SHE94358.1"/>
    <property type="molecule type" value="Genomic_DNA"/>
</dbReference>
<dbReference type="Pfam" id="PF04020">
    <property type="entry name" value="Phage_holin_4_2"/>
    <property type="match status" value="1"/>
</dbReference>
<dbReference type="InterPro" id="IPR007165">
    <property type="entry name" value="Phage_holin_4_2"/>
</dbReference>
<dbReference type="STRING" id="1533.SAMN05443638_11923"/>
<keyword evidence="1" id="KW-0472">Membrane</keyword>